<gene>
    <name evidence="1" type="ORF">G4H13_21695</name>
</gene>
<name>A0A6G4AI54_9ACTN</name>
<dbReference type="RefSeq" id="WP_164429577.1">
    <property type="nucleotide sequence ID" value="NZ_JAAIKT010000026.1"/>
</dbReference>
<evidence type="ECO:0000313" key="2">
    <source>
        <dbReference type="Proteomes" id="UP000476310"/>
    </source>
</evidence>
<evidence type="ECO:0000313" key="1">
    <source>
        <dbReference type="EMBL" id="NEW72918.1"/>
    </source>
</evidence>
<reference evidence="1" key="1">
    <citation type="submission" date="2020-02" db="EMBL/GenBank/DDBJ databases">
        <title>A new Streptomyces sp. for controlling soil-borne diseases.</title>
        <authorList>
            <person name="Li X."/>
            <person name="Tian Y."/>
            <person name="Gao K."/>
        </authorList>
    </citation>
    <scope>NUCLEOTIDE SEQUENCE [LARGE SCALE GENOMIC DNA]</scope>
    <source>
        <strain evidence="1">0250</strain>
    </source>
</reference>
<dbReference type="Gene3D" id="1.20.1250.20">
    <property type="entry name" value="MFS general substrate transporter like domains"/>
    <property type="match status" value="1"/>
</dbReference>
<comment type="caution">
    <text evidence="1">The sequence shown here is derived from an EMBL/GenBank/DDBJ whole genome shotgun (WGS) entry which is preliminary data.</text>
</comment>
<dbReference type="Proteomes" id="UP000476310">
    <property type="component" value="Unassembled WGS sequence"/>
</dbReference>
<dbReference type="InterPro" id="IPR036259">
    <property type="entry name" value="MFS_trans_sf"/>
</dbReference>
<accession>A0A6G4AI54</accession>
<keyword evidence="2" id="KW-1185">Reference proteome</keyword>
<sequence>MITERVDLNVPGWPVPPTWITTASPLAAVLVPPSWRVCGCGSVTGSSGARKVALGLAQIGVAYSLLLLITITTGNTDLGNQHPSGTADWWVAAPLCQVTVTRT</sequence>
<dbReference type="EMBL" id="JAAIKT010000026">
    <property type="protein sequence ID" value="NEW72918.1"/>
    <property type="molecule type" value="Genomic_DNA"/>
</dbReference>
<dbReference type="AlphaFoldDB" id="A0A6G4AI54"/>
<organism evidence="1 2">
    <name type="scientific">Streptomyces rhizosphaericus</name>
    <dbReference type="NCBI Taxonomy" id="114699"/>
    <lineage>
        <taxon>Bacteria</taxon>
        <taxon>Bacillati</taxon>
        <taxon>Actinomycetota</taxon>
        <taxon>Actinomycetes</taxon>
        <taxon>Kitasatosporales</taxon>
        <taxon>Streptomycetaceae</taxon>
        <taxon>Streptomyces</taxon>
        <taxon>Streptomyces violaceusniger group</taxon>
    </lineage>
</organism>
<protein>
    <submittedName>
        <fullName evidence="1">Peptide MFS transporter</fullName>
    </submittedName>
</protein>
<proteinExistence type="predicted"/>